<dbReference type="GO" id="GO:0006614">
    <property type="term" value="P:SRP-dependent cotranslational protein targeting to membrane"/>
    <property type="evidence" value="ECO:0007669"/>
    <property type="project" value="InterPro"/>
</dbReference>
<feature type="domain" description="RNase III" evidence="14">
    <location>
        <begin position="14"/>
        <end position="57"/>
    </location>
</feature>
<dbReference type="Proteomes" id="UP001174909">
    <property type="component" value="Unassembled WGS sequence"/>
</dbReference>
<dbReference type="SUPFAM" id="SSF47364">
    <property type="entry name" value="Domain of the SRP/SRP receptor G-proteins"/>
    <property type="match status" value="1"/>
</dbReference>
<sequence>MNEVGRHKWSKGSAARLSLGKYLALGKGESESGGQGRDSILEEAFESVVAAIYLDQGFDAAHGFVLMALEPELAEICRHGKPLDNPKSRLQELVQGLGCPTPKYRLVSTDGPDHLPVFTVEVLIGEEILGKGSGGKKSDAERAAAQVALDAYETNSGRLQMLGEYFSHPDALPEQQSRMPSDNLSQTQSNRDGSKEKLCSHSSNATGTTSKRKPPTVSGGVGNAGSDESSVFSGRLTYEATWEELEEILISADVGVDTSLRLIEELRSQIREEGIGDAETAFDRLKQTIARDLETGASPTAWLEAPPTDTPYVILMVGVNGVGKTTSIAKLAHHLTKEGKKVVLGAADTFRAAAEEQLEILGSRVGVEVISHQPGADPGAVAYDAYQASKSRGADVLIVDTAGRLHTRSNLMEELKKVHRVINRLDSAAPQQVILTLDATTGLNGLTQAHAFTQAVGCTGIFLAKAGRHGTRRHCAGYKARAKGANSFYRHRGVSGGHCSL</sequence>
<comment type="subcellular location">
    <subcellularLocation>
        <location evidence="1">Cell membrane</location>
        <topology evidence="1">Peripheral membrane protein</topology>
        <orientation evidence="1">Cytoplasmic side</orientation>
    </subcellularLocation>
</comment>
<evidence type="ECO:0000256" key="2">
    <source>
        <dbReference type="ARBA" id="ARBA00008531"/>
    </source>
</evidence>
<evidence type="ECO:0000256" key="4">
    <source>
        <dbReference type="ARBA" id="ARBA00022490"/>
    </source>
</evidence>
<dbReference type="AlphaFoldDB" id="A0AA35XDU4"/>
<dbReference type="GO" id="GO:0005525">
    <property type="term" value="F:GTP binding"/>
    <property type="evidence" value="ECO:0007669"/>
    <property type="project" value="UniProtKB-KW"/>
</dbReference>
<dbReference type="SMART" id="SM00382">
    <property type="entry name" value="AAA"/>
    <property type="match status" value="1"/>
</dbReference>
<evidence type="ECO:0000256" key="5">
    <source>
        <dbReference type="ARBA" id="ARBA00022741"/>
    </source>
</evidence>
<dbReference type="GO" id="GO:0003723">
    <property type="term" value="F:RNA binding"/>
    <property type="evidence" value="ECO:0007669"/>
    <property type="project" value="UniProtKB-UniRule"/>
</dbReference>
<dbReference type="InterPro" id="IPR036389">
    <property type="entry name" value="RNase_III_sf"/>
</dbReference>
<keyword evidence="9" id="KW-0472">Membrane</keyword>
<dbReference type="Gene3D" id="1.20.120.140">
    <property type="entry name" value="Signal recognition particle SRP54, nucleotide-binding domain"/>
    <property type="match status" value="1"/>
</dbReference>
<evidence type="ECO:0000313" key="16">
    <source>
        <dbReference type="Proteomes" id="UP001174909"/>
    </source>
</evidence>
<dbReference type="PANTHER" id="PTHR43134">
    <property type="entry name" value="SIGNAL RECOGNITION PARTICLE RECEPTOR SUBUNIT ALPHA"/>
    <property type="match status" value="1"/>
</dbReference>
<keyword evidence="16" id="KW-1185">Reference proteome</keyword>
<dbReference type="Gene3D" id="1.10.1520.10">
    <property type="entry name" value="Ribonuclease III domain"/>
    <property type="match status" value="1"/>
</dbReference>
<evidence type="ECO:0000256" key="6">
    <source>
        <dbReference type="ARBA" id="ARBA00022801"/>
    </source>
</evidence>
<dbReference type="GO" id="GO:0004525">
    <property type="term" value="F:ribonuclease III activity"/>
    <property type="evidence" value="ECO:0007669"/>
    <property type="project" value="InterPro"/>
</dbReference>
<dbReference type="SMART" id="SM00358">
    <property type="entry name" value="DSRM"/>
    <property type="match status" value="1"/>
</dbReference>
<accession>A0AA35XDU4</accession>
<dbReference type="SUPFAM" id="SSF52540">
    <property type="entry name" value="P-loop containing nucleoside triphosphate hydrolases"/>
    <property type="match status" value="1"/>
</dbReference>
<dbReference type="Pfam" id="PF14622">
    <property type="entry name" value="Ribonucleas_3_3"/>
    <property type="match status" value="1"/>
</dbReference>
<dbReference type="EMBL" id="CASHTH010004247">
    <property type="protein sequence ID" value="CAI8055118.1"/>
    <property type="molecule type" value="Genomic_DNA"/>
</dbReference>
<dbReference type="InterPro" id="IPR004390">
    <property type="entry name" value="SR_rcpt_FtsY"/>
</dbReference>
<dbReference type="InterPro" id="IPR042101">
    <property type="entry name" value="SRP54_N_sf"/>
</dbReference>
<dbReference type="CDD" id="cd00593">
    <property type="entry name" value="RIBOc"/>
    <property type="match status" value="1"/>
</dbReference>
<dbReference type="InterPro" id="IPR014720">
    <property type="entry name" value="dsRBD_dom"/>
</dbReference>
<dbReference type="SUPFAM" id="SSF69065">
    <property type="entry name" value="RNase III domain-like"/>
    <property type="match status" value="1"/>
</dbReference>
<gene>
    <name evidence="15" type="ORF">GBAR_LOCUS30092</name>
</gene>
<feature type="domain" description="DRBM" evidence="13">
    <location>
        <begin position="85"/>
        <end position="154"/>
    </location>
</feature>
<evidence type="ECO:0000256" key="7">
    <source>
        <dbReference type="ARBA" id="ARBA00022884"/>
    </source>
</evidence>
<dbReference type="InterPro" id="IPR027417">
    <property type="entry name" value="P-loop_NTPase"/>
</dbReference>
<dbReference type="InterPro" id="IPR036225">
    <property type="entry name" value="SRP/SRP_N"/>
</dbReference>
<evidence type="ECO:0000259" key="14">
    <source>
        <dbReference type="PROSITE" id="PS50142"/>
    </source>
</evidence>
<dbReference type="Gene3D" id="3.30.160.20">
    <property type="match status" value="1"/>
</dbReference>
<dbReference type="NCBIfam" id="TIGR00064">
    <property type="entry name" value="ftsY"/>
    <property type="match status" value="1"/>
</dbReference>
<dbReference type="PROSITE" id="PS50142">
    <property type="entry name" value="RNASE_3_2"/>
    <property type="match status" value="1"/>
</dbReference>
<evidence type="ECO:0000259" key="13">
    <source>
        <dbReference type="PROSITE" id="PS50137"/>
    </source>
</evidence>
<evidence type="ECO:0000313" key="15">
    <source>
        <dbReference type="EMBL" id="CAI8055118.1"/>
    </source>
</evidence>
<feature type="compositionally biased region" description="Polar residues" evidence="12">
    <location>
        <begin position="174"/>
        <end position="191"/>
    </location>
</feature>
<comment type="caution">
    <text evidence="15">The sequence shown here is derived from an EMBL/GenBank/DDBJ whole genome shotgun (WGS) entry which is preliminary data.</text>
</comment>
<dbReference type="Pfam" id="PF00448">
    <property type="entry name" value="SRP54"/>
    <property type="match status" value="1"/>
</dbReference>
<dbReference type="Pfam" id="PF02881">
    <property type="entry name" value="SRP54_N"/>
    <property type="match status" value="1"/>
</dbReference>
<dbReference type="PANTHER" id="PTHR43134:SF1">
    <property type="entry name" value="SIGNAL RECOGNITION PARTICLE RECEPTOR SUBUNIT ALPHA"/>
    <property type="match status" value="1"/>
</dbReference>
<dbReference type="InterPro" id="IPR003593">
    <property type="entry name" value="AAA+_ATPase"/>
</dbReference>
<keyword evidence="10 15" id="KW-0675">Receptor</keyword>
<dbReference type="SMART" id="SM00963">
    <property type="entry name" value="SRP54_N"/>
    <property type="match status" value="1"/>
</dbReference>
<organism evidence="15 16">
    <name type="scientific">Geodia barretti</name>
    <name type="common">Barrett's horny sponge</name>
    <dbReference type="NCBI Taxonomy" id="519541"/>
    <lineage>
        <taxon>Eukaryota</taxon>
        <taxon>Metazoa</taxon>
        <taxon>Porifera</taxon>
        <taxon>Demospongiae</taxon>
        <taxon>Heteroscleromorpha</taxon>
        <taxon>Tetractinellida</taxon>
        <taxon>Astrophorina</taxon>
        <taxon>Geodiidae</taxon>
        <taxon>Geodia</taxon>
    </lineage>
</organism>
<keyword evidence="4" id="KW-0963">Cytoplasm</keyword>
<dbReference type="InterPro" id="IPR000897">
    <property type="entry name" value="SRP54_GTPase_dom"/>
</dbReference>
<dbReference type="InterPro" id="IPR000999">
    <property type="entry name" value="RNase_III_dom"/>
</dbReference>
<evidence type="ECO:0000256" key="11">
    <source>
        <dbReference type="PROSITE-ProRule" id="PRU00266"/>
    </source>
</evidence>
<dbReference type="GO" id="GO:0005737">
    <property type="term" value="C:cytoplasm"/>
    <property type="evidence" value="ECO:0007669"/>
    <property type="project" value="UniProtKB-ARBA"/>
</dbReference>
<keyword evidence="3" id="KW-1003">Cell membrane</keyword>
<dbReference type="GO" id="GO:0006396">
    <property type="term" value="P:RNA processing"/>
    <property type="evidence" value="ECO:0007669"/>
    <property type="project" value="InterPro"/>
</dbReference>
<feature type="region of interest" description="Disordered" evidence="12">
    <location>
        <begin position="171"/>
        <end position="230"/>
    </location>
</feature>
<dbReference type="InterPro" id="IPR013822">
    <property type="entry name" value="Signal_recog_particl_SRP54_hlx"/>
</dbReference>
<evidence type="ECO:0000256" key="10">
    <source>
        <dbReference type="ARBA" id="ARBA00023170"/>
    </source>
</evidence>
<dbReference type="SUPFAM" id="SSF54768">
    <property type="entry name" value="dsRNA-binding domain-like"/>
    <property type="match status" value="1"/>
</dbReference>
<dbReference type="Pfam" id="PF00035">
    <property type="entry name" value="dsrm"/>
    <property type="match status" value="1"/>
</dbReference>
<evidence type="ECO:0000256" key="8">
    <source>
        <dbReference type="ARBA" id="ARBA00023134"/>
    </source>
</evidence>
<dbReference type="PROSITE" id="PS50137">
    <property type="entry name" value="DS_RBD"/>
    <property type="match status" value="1"/>
</dbReference>
<dbReference type="Gene3D" id="3.40.50.300">
    <property type="entry name" value="P-loop containing nucleotide triphosphate hydrolases"/>
    <property type="match status" value="1"/>
</dbReference>
<evidence type="ECO:0000256" key="3">
    <source>
        <dbReference type="ARBA" id="ARBA00022475"/>
    </source>
</evidence>
<comment type="similarity">
    <text evidence="2">Belongs to the GTP-binding SRP family.</text>
</comment>
<proteinExistence type="inferred from homology"/>
<reference evidence="15" key="1">
    <citation type="submission" date="2023-03" db="EMBL/GenBank/DDBJ databases">
        <authorList>
            <person name="Steffen K."/>
            <person name="Cardenas P."/>
        </authorList>
    </citation>
    <scope>NUCLEOTIDE SEQUENCE</scope>
</reference>
<dbReference type="CDD" id="cd10845">
    <property type="entry name" value="DSRM_RNAse_III_family"/>
    <property type="match status" value="1"/>
</dbReference>
<evidence type="ECO:0000256" key="12">
    <source>
        <dbReference type="SAM" id="MobiDB-lite"/>
    </source>
</evidence>
<name>A0AA35XDU4_GEOBA</name>
<protein>
    <submittedName>
        <fullName evidence="15">Signal recognition particle receptor FtsY</fullName>
    </submittedName>
</protein>
<feature type="compositionally biased region" description="Polar residues" evidence="12">
    <location>
        <begin position="200"/>
        <end position="209"/>
    </location>
</feature>
<dbReference type="GO" id="GO:0005886">
    <property type="term" value="C:plasma membrane"/>
    <property type="evidence" value="ECO:0007669"/>
    <property type="project" value="UniProtKB-SubCell"/>
</dbReference>
<keyword evidence="6" id="KW-0378">Hydrolase</keyword>
<dbReference type="SMART" id="SM00962">
    <property type="entry name" value="SRP54"/>
    <property type="match status" value="1"/>
</dbReference>
<keyword evidence="8" id="KW-0342">GTP-binding</keyword>
<keyword evidence="7 11" id="KW-0694">RNA-binding</keyword>
<dbReference type="GO" id="GO:0003924">
    <property type="term" value="F:GTPase activity"/>
    <property type="evidence" value="ECO:0007669"/>
    <property type="project" value="TreeGrafter"/>
</dbReference>
<evidence type="ECO:0000256" key="1">
    <source>
        <dbReference type="ARBA" id="ARBA00004413"/>
    </source>
</evidence>
<keyword evidence="5" id="KW-0547">Nucleotide-binding</keyword>
<evidence type="ECO:0000256" key="9">
    <source>
        <dbReference type="ARBA" id="ARBA00023136"/>
    </source>
</evidence>
<dbReference type="GO" id="GO:0005047">
    <property type="term" value="F:signal recognition particle binding"/>
    <property type="evidence" value="ECO:0007669"/>
    <property type="project" value="TreeGrafter"/>
</dbReference>